<gene>
    <name evidence="3" type="ORF">CROQUDRAFT_689271</name>
</gene>
<feature type="compositionally biased region" description="Basic residues" evidence="1">
    <location>
        <begin position="192"/>
        <end position="204"/>
    </location>
</feature>
<dbReference type="EMBL" id="MU167229">
    <property type="protein sequence ID" value="KAG0149214.1"/>
    <property type="molecule type" value="Genomic_DNA"/>
</dbReference>
<feature type="compositionally biased region" description="Basic and acidic residues" evidence="1">
    <location>
        <begin position="117"/>
        <end position="133"/>
    </location>
</feature>
<keyword evidence="2" id="KW-0472">Membrane</keyword>
<evidence type="ECO:0000256" key="1">
    <source>
        <dbReference type="SAM" id="MobiDB-lite"/>
    </source>
</evidence>
<sequence>MGGIFWFKMNQRRLEGRKSTLFLLLSNTFVNGQPITQLDEGDVLYTTTKTTVISKTQVVKSKDAQNTIRPENRDPAPENENTIRPDNIVGVVFGSVAIFIANAMLLMLYLRKRRRRRQEEGKTPKKLEKKDKQGNLLSKAFRNSFKRQERQEDGEILSNNRVSGLGRLFGNRKSQDPKDNTEFDNLASKAHEKTKPKRKSKGKSKLSVSTGVADGAAGPAEEAKPGFFGRFFENPTQDKATEADNEHTAEASKDPEVTLESTSKSEVTEIATKPEGRSFFGIFRSKSTKPSRQDDESEKKEGTVKDSSIRSPSGKKLGFFKALSKKPSIHIVTDLETDLSTEKKDSASNKLASKALSPIKRKSSKDSKRKTSLKDPSSTDKKDVTEVESTVESEKRKNATARMSKKVLSPVKRRGSKVSSKQTVNDTVTSPKDTVNSPQKFKAVLQKFQKVVEANKNQDQPVSSEIKKEGEGE</sequence>
<organism evidence="3 4">
    <name type="scientific">Cronartium quercuum f. sp. fusiforme G11</name>
    <dbReference type="NCBI Taxonomy" id="708437"/>
    <lineage>
        <taxon>Eukaryota</taxon>
        <taxon>Fungi</taxon>
        <taxon>Dikarya</taxon>
        <taxon>Basidiomycota</taxon>
        <taxon>Pucciniomycotina</taxon>
        <taxon>Pucciniomycetes</taxon>
        <taxon>Pucciniales</taxon>
        <taxon>Coleosporiaceae</taxon>
        <taxon>Cronartium</taxon>
    </lineage>
</organism>
<feature type="transmembrane region" description="Helical" evidence="2">
    <location>
        <begin position="88"/>
        <end position="110"/>
    </location>
</feature>
<keyword evidence="2" id="KW-1133">Transmembrane helix</keyword>
<feature type="compositionally biased region" description="Basic and acidic residues" evidence="1">
    <location>
        <begin position="239"/>
        <end position="256"/>
    </location>
</feature>
<comment type="caution">
    <text evidence="3">The sequence shown here is derived from an EMBL/GenBank/DDBJ whole genome shotgun (WGS) entry which is preliminary data.</text>
</comment>
<feature type="region of interest" description="Disordered" evidence="1">
    <location>
        <begin position="60"/>
        <end position="83"/>
    </location>
</feature>
<dbReference type="AlphaFoldDB" id="A0A9P6TEU7"/>
<dbReference type="Proteomes" id="UP000886653">
    <property type="component" value="Unassembled WGS sequence"/>
</dbReference>
<protein>
    <submittedName>
        <fullName evidence="3">Uncharacterized protein</fullName>
    </submittedName>
</protein>
<keyword evidence="4" id="KW-1185">Reference proteome</keyword>
<evidence type="ECO:0000313" key="4">
    <source>
        <dbReference type="Proteomes" id="UP000886653"/>
    </source>
</evidence>
<proteinExistence type="predicted"/>
<evidence type="ECO:0000256" key="2">
    <source>
        <dbReference type="SAM" id="Phobius"/>
    </source>
</evidence>
<feature type="region of interest" description="Disordered" evidence="1">
    <location>
        <begin position="453"/>
        <end position="473"/>
    </location>
</feature>
<feature type="region of interest" description="Disordered" evidence="1">
    <location>
        <begin position="115"/>
        <end position="316"/>
    </location>
</feature>
<evidence type="ECO:0000313" key="3">
    <source>
        <dbReference type="EMBL" id="KAG0149214.1"/>
    </source>
</evidence>
<accession>A0A9P6TEU7</accession>
<feature type="region of interest" description="Disordered" evidence="1">
    <location>
        <begin position="334"/>
        <end position="436"/>
    </location>
</feature>
<feature type="compositionally biased region" description="Polar residues" evidence="1">
    <location>
        <begin position="417"/>
        <end position="436"/>
    </location>
</feature>
<name>A0A9P6TEU7_9BASI</name>
<feature type="compositionally biased region" description="Basic and acidic residues" evidence="1">
    <location>
        <begin position="291"/>
        <end position="308"/>
    </location>
</feature>
<dbReference type="OrthoDB" id="10516232at2759"/>
<feature type="compositionally biased region" description="Low complexity" evidence="1">
    <location>
        <begin position="205"/>
        <end position="220"/>
    </location>
</feature>
<feature type="compositionally biased region" description="Basic residues" evidence="1">
    <location>
        <begin position="359"/>
        <end position="371"/>
    </location>
</feature>
<keyword evidence="2" id="KW-0812">Transmembrane</keyword>
<reference evidence="3" key="1">
    <citation type="submission" date="2013-11" db="EMBL/GenBank/DDBJ databases">
        <title>Genome sequence of the fusiform rust pathogen reveals effectors for host alternation and coevolution with pine.</title>
        <authorList>
            <consortium name="DOE Joint Genome Institute"/>
            <person name="Smith K."/>
            <person name="Pendleton A."/>
            <person name="Kubisiak T."/>
            <person name="Anderson C."/>
            <person name="Salamov A."/>
            <person name="Aerts A."/>
            <person name="Riley R."/>
            <person name="Clum A."/>
            <person name="Lindquist E."/>
            <person name="Ence D."/>
            <person name="Campbell M."/>
            <person name="Kronenberg Z."/>
            <person name="Feau N."/>
            <person name="Dhillon B."/>
            <person name="Hamelin R."/>
            <person name="Burleigh J."/>
            <person name="Smith J."/>
            <person name="Yandell M."/>
            <person name="Nelson C."/>
            <person name="Grigoriev I."/>
            <person name="Davis J."/>
        </authorList>
    </citation>
    <scope>NUCLEOTIDE SEQUENCE</scope>
    <source>
        <strain evidence="3">G11</strain>
    </source>
</reference>
<feature type="compositionally biased region" description="Low complexity" evidence="1">
    <location>
        <begin position="348"/>
        <end position="357"/>
    </location>
</feature>